<evidence type="ECO:0000313" key="3">
    <source>
        <dbReference type="EMBL" id="WRL64847.1"/>
    </source>
</evidence>
<feature type="compositionally biased region" description="Basic and acidic residues" evidence="1">
    <location>
        <begin position="115"/>
        <end position="127"/>
    </location>
</feature>
<reference evidence="3 4" key="1">
    <citation type="submission" date="2023-12" db="EMBL/GenBank/DDBJ databases">
        <title>Blastococcus brunescens sp. nov., an actonobacterium isolated from sandstone collected in sahara desert.</title>
        <authorList>
            <person name="Gtari M."/>
            <person name="Ghodhbane F."/>
        </authorList>
    </citation>
    <scope>NUCLEOTIDE SEQUENCE [LARGE SCALE GENOMIC DNA]</scope>
    <source>
        <strain evidence="3 4">BMG 8361</strain>
    </source>
</reference>
<feature type="compositionally biased region" description="Polar residues" evidence="1">
    <location>
        <begin position="88"/>
        <end position="97"/>
    </location>
</feature>
<keyword evidence="2" id="KW-0812">Transmembrane</keyword>
<feature type="transmembrane region" description="Helical" evidence="2">
    <location>
        <begin position="5"/>
        <end position="23"/>
    </location>
</feature>
<evidence type="ECO:0000256" key="1">
    <source>
        <dbReference type="SAM" id="MobiDB-lite"/>
    </source>
</evidence>
<gene>
    <name evidence="3" type="ORF">U6N30_03640</name>
</gene>
<keyword evidence="4" id="KW-1185">Reference proteome</keyword>
<accession>A0ABZ1B394</accession>
<protein>
    <submittedName>
        <fullName evidence="3">Uncharacterized protein</fullName>
    </submittedName>
</protein>
<evidence type="ECO:0000256" key="2">
    <source>
        <dbReference type="SAM" id="Phobius"/>
    </source>
</evidence>
<sequence>MIGRIASIVAALILVGWLYWLTARVQVLLTHAEAALDRADRTLAAAVALVGAAPVTPPAAAVPLAAGPPRRAARPPCRPAWLSKRRSGSSWSATSPCTAHRGGSPSRRRATTAPELHDLQRSGKDDLAAVGTPGAPSAVGSSFHRKPWWF</sequence>
<feature type="transmembrane region" description="Helical" evidence="2">
    <location>
        <begin position="43"/>
        <end position="66"/>
    </location>
</feature>
<keyword evidence="2" id="KW-0472">Membrane</keyword>
<dbReference type="EMBL" id="CP141261">
    <property type="protein sequence ID" value="WRL64847.1"/>
    <property type="molecule type" value="Genomic_DNA"/>
</dbReference>
<proteinExistence type="predicted"/>
<feature type="region of interest" description="Disordered" evidence="1">
    <location>
        <begin position="64"/>
        <end position="150"/>
    </location>
</feature>
<dbReference type="RefSeq" id="WP_324276172.1">
    <property type="nucleotide sequence ID" value="NZ_CP141261.1"/>
</dbReference>
<dbReference type="Proteomes" id="UP001324287">
    <property type="component" value="Chromosome"/>
</dbReference>
<name>A0ABZ1B394_9ACTN</name>
<keyword evidence="2" id="KW-1133">Transmembrane helix</keyword>
<evidence type="ECO:0000313" key="4">
    <source>
        <dbReference type="Proteomes" id="UP001324287"/>
    </source>
</evidence>
<organism evidence="3 4">
    <name type="scientific">Blastococcus brunescens</name>
    <dbReference type="NCBI Taxonomy" id="1564165"/>
    <lineage>
        <taxon>Bacteria</taxon>
        <taxon>Bacillati</taxon>
        <taxon>Actinomycetota</taxon>
        <taxon>Actinomycetes</taxon>
        <taxon>Geodermatophilales</taxon>
        <taxon>Geodermatophilaceae</taxon>
        <taxon>Blastococcus</taxon>
    </lineage>
</organism>